<dbReference type="GeneID" id="111099902"/>
<gene>
    <name evidence="3" type="primary">LOC111099902</name>
</gene>
<dbReference type="RefSeq" id="XP_022287116.1">
    <property type="nucleotide sequence ID" value="XM_022431408.1"/>
</dbReference>
<feature type="region of interest" description="Disordered" evidence="1">
    <location>
        <begin position="1"/>
        <end position="68"/>
    </location>
</feature>
<keyword evidence="2" id="KW-1185">Reference proteome</keyword>
<proteinExistence type="predicted"/>
<protein>
    <submittedName>
        <fullName evidence="3">Uncharacterized protein LOC111099902</fullName>
    </submittedName>
</protein>
<feature type="compositionally biased region" description="Acidic residues" evidence="1">
    <location>
        <begin position="1"/>
        <end position="12"/>
    </location>
</feature>
<name>A0A8B8A6M4_CRAVI</name>
<evidence type="ECO:0000313" key="2">
    <source>
        <dbReference type="Proteomes" id="UP000694844"/>
    </source>
</evidence>
<accession>A0A8B8A6M4</accession>
<organism evidence="2 3">
    <name type="scientific">Crassostrea virginica</name>
    <name type="common">Eastern oyster</name>
    <dbReference type="NCBI Taxonomy" id="6565"/>
    <lineage>
        <taxon>Eukaryota</taxon>
        <taxon>Metazoa</taxon>
        <taxon>Spiralia</taxon>
        <taxon>Lophotrochozoa</taxon>
        <taxon>Mollusca</taxon>
        <taxon>Bivalvia</taxon>
        <taxon>Autobranchia</taxon>
        <taxon>Pteriomorphia</taxon>
        <taxon>Ostreida</taxon>
        <taxon>Ostreoidea</taxon>
        <taxon>Ostreidae</taxon>
        <taxon>Crassostrea</taxon>
    </lineage>
</organism>
<evidence type="ECO:0000313" key="3">
    <source>
        <dbReference type="RefSeq" id="XP_022287116.1"/>
    </source>
</evidence>
<reference evidence="3" key="1">
    <citation type="submission" date="2025-08" db="UniProtKB">
        <authorList>
            <consortium name="RefSeq"/>
        </authorList>
    </citation>
    <scope>IDENTIFICATION</scope>
    <source>
        <tissue evidence="3">Whole sample</tissue>
    </source>
</reference>
<sequence length="402" mass="46385">MEELFSDDDETSLEEKTTKTGGNVSIDTPKDLPGGCSRRNRSSENDMPALSLSSISNSKRRRNDPQCLPRSVSSWTRLCTERLGIFYNNKSAELTDFYTLSERSFAFDYPLKEENKRLLETLVQVTEEKLGMARKLNWSVTEEATQWFPFLEESARCQDILSDLHAIAEKKEDWSAHTVQYLRRSHYKIEEFFMQLQKMYLKRKDGKNLTESDFTELLAGFTKMFFINVEEVLSERTMKIGNSTVSSIPDMCFWAQYPSPLYSVAVVTVAEGNSEEMKETGKQNRFDISAAVSNRVLGQHAGELLLEVGNSVFRNVTLGIICIQTMIIFTYLEISPKHLALIEEKGEIDCRLEINEKRSGIIHYTKPYDFMEEKDRCEILEFLFWIGLHSLPVDYRPKPVRV</sequence>
<dbReference type="KEGG" id="cvn:111099902"/>
<dbReference type="Proteomes" id="UP000694844">
    <property type="component" value="Chromosome 6"/>
</dbReference>
<evidence type="ECO:0000256" key="1">
    <source>
        <dbReference type="SAM" id="MobiDB-lite"/>
    </source>
</evidence>
<dbReference type="OrthoDB" id="6157060at2759"/>
<dbReference type="AlphaFoldDB" id="A0A8B8A6M4"/>